<dbReference type="Pfam" id="PF01480">
    <property type="entry name" value="PWI"/>
    <property type="match status" value="1"/>
</dbReference>
<evidence type="ECO:0000256" key="4">
    <source>
        <dbReference type="ARBA" id="ARBA00023239"/>
    </source>
</evidence>
<feature type="compositionally biased region" description="Basic and acidic residues" evidence="6">
    <location>
        <begin position="389"/>
        <end position="443"/>
    </location>
</feature>
<accession>A0AAN4YTU6</accession>
<evidence type="ECO:0000256" key="3">
    <source>
        <dbReference type="ARBA" id="ARBA00022842"/>
    </source>
</evidence>
<dbReference type="CDD" id="cd12446">
    <property type="entry name" value="RRM_RBM25"/>
    <property type="match status" value="1"/>
</dbReference>
<sequence length="1230" mass="136401">MSAPGTTPPPGMQQANAQQPGRPAGFPANFQPPPNMPNINFSAPVIRLGTSGPSKSATPDTNKEREAPGRRAGLGSSNLETQRQNVRDAMMQLQPPTRDEIVRTLFVGGITEGVGGDEGIEKILRSAGNLRRWIRATDADEKPCKFGFAEYEDPESLGTAVEVLKDVEVVVDEGSLDYLEQYEASRGEVDPAERQSRLDAARSTLSSVLSELFHPSSPTQKEDVSAIDREGDTAMKDAEGQDGASAEVVTIPITVEDELSDIPPEMRETVAKEIAAFRERSNRRDIERLKREEEIESMERARNSGSRISRLASPPPTAPSGPAAGANGIPLGPRDRSMPNAPSGPKGFGVQIPKDYQKGVAFVNGGSVNGAPFYIDREDEDSDASDEELERRRQERKDAEAEKQFLDQERRWLNRERSRTAALEREKKRDKEEEAKLQEVREEADKHFGEWNDDAEASRKAHDYYADRGAWLRSRAAFRAREVSMDEADRAAEERERARSVQQREQARGMADDFLARQAEELETRTQAPREPQRFKLSLGAAAQKAQAATSRRTVAEVEGLLEDEEEPEATARRPLIPIKFDSAAEAAGLSEEERAQAARQLAAEIPTEKEGLWNWEVKWEFVDENVVSEQLKPFVEKKIVEYLGVQEQMLVDVVEEHVRKHGPPQELVEQLEEVSISSFKHRLCQYAVMSNFGSLGSRRGGRSFGAEAVANDYLLLRKREERLVWLGHLWKLGENQIIPVQSSLGRSALLFHDTNPLLHENDTQEHRGGSTVGSHTLSGGKTAPMEWKNSSANESGFPTTSLDKTGSDAMNAAGDYSAAYCIIYTDSPHAGHGMTFTIGRGNEIVCAAISLLAPLVVGKDLDELTADWGKTWRHLVSDSQLRWIGPEKGVIHLALGAIVNALWDLWAKTLGKPVWRIVAEMTPEEFVRCIDFRYITDAITPEEAIALLKEVESGKEERIKEAEQSRAVPAYTTSAGWLGYSEDKLKALLKETVQQGYRHFKLKVGGNIEDDKRRLRIAREAIGYDKGNILMVDANQAISWMHELAEFKPWFIEEPTSPDDILGHAAIKKALENTPHGPIGVATGEMCQNRVIFKQLLQAGALTVLQADACRVGGVNEVLAILLLARKFGVPIVPHSGGVGLPEYTQHLSTIDYVVVSGKKSVLEYVDHLHEHFVHPSSVKDGYYVTPLEPGYSVEMKPESMDEFAFPGEQGKSWWTTDAAKTILEGPRI</sequence>
<feature type="compositionally biased region" description="Pro residues" evidence="6">
    <location>
        <begin position="1"/>
        <end position="11"/>
    </location>
</feature>
<evidence type="ECO:0000256" key="1">
    <source>
        <dbReference type="ARBA" id="ARBA00001946"/>
    </source>
</evidence>
<dbReference type="FunFam" id="3.20.20.120:FF:000007">
    <property type="entry name" value="Mitochondrial enolase superfamily member 1"/>
    <property type="match status" value="1"/>
</dbReference>
<dbReference type="SUPFAM" id="SSF54928">
    <property type="entry name" value="RNA-binding domain, RBD"/>
    <property type="match status" value="1"/>
</dbReference>
<feature type="region of interest" description="Disordered" evidence="6">
    <location>
        <begin position="485"/>
        <end position="550"/>
    </location>
</feature>
<dbReference type="Pfam" id="PF02746">
    <property type="entry name" value="MR_MLE_N"/>
    <property type="match status" value="1"/>
</dbReference>
<evidence type="ECO:0000259" key="7">
    <source>
        <dbReference type="PROSITE" id="PS50102"/>
    </source>
</evidence>
<dbReference type="InterPro" id="IPR029065">
    <property type="entry name" value="Enolase_C-like"/>
</dbReference>
<feature type="region of interest" description="Disordered" evidence="6">
    <location>
        <begin position="278"/>
        <end position="443"/>
    </location>
</feature>
<dbReference type="SMART" id="SM00922">
    <property type="entry name" value="MR_MLE"/>
    <property type="match status" value="1"/>
</dbReference>
<feature type="compositionally biased region" description="Acidic residues" evidence="6">
    <location>
        <begin position="377"/>
        <end position="388"/>
    </location>
</feature>
<dbReference type="EMBL" id="BSYA01000147">
    <property type="protein sequence ID" value="GMG34698.1"/>
    <property type="molecule type" value="Genomic_DNA"/>
</dbReference>
<dbReference type="Gene3D" id="1.20.1390.10">
    <property type="entry name" value="PWI domain"/>
    <property type="match status" value="1"/>
</dbReference>
<dbReference type="InterPro" id="IPR013341">
    <property type="entry name" value="Mandelate_racemase_N_dom"/>
</dbReference>
<keyword evidence="3" id="KW-0460">Magnesium</keyword>
<feature type="compositionally biased region" description="Polar residues" evidence="6">
    <location>
        <begin position="51"/>
        <end position="60"/>
    </location>
</feature>
<proteinExistence type="predicted"/>
<evidence type="ECO:0000256" key="6">
    <source>
        <dbReference type="SAM" id="MobiDB-lite"/>
    </source>
</evidence>
<dbReference type="Pfam" id="PF13378">
    <property type="entry name" value="MR_MLE_C"/>
    <property type="match status" value="1"/>
</dbReference>
<feature type="domain" description="RRM" evidence="7">
    <location>
        <begin position="103"/>
        <end position="203"/>
    </location>
</feature>
<comment type="caution">
    <text evidence="9">The sequence shown here is derived from an EMBL/GenBank/DDBJ whole genome shotgun (WGS) entry which is preliminary data.</text>
</comment>
<name>A0AAN4YTU6_ASPOZ</name>
<feature type="domain" description="PWI" evidence="8">
    <location>
        <begin position="611"/>
        <end position="709"/>
    </location>
</feature>
<dbReference type="InterPro" id="IPR046945">
    <property type="entry name" value="RHMD-like"/>
</dbReference>
<dbReference type="GO" id="GO:0016052">
    <property type="term" value="P:carbohydrate catabolic process"/>
    <property type="evidence" value="ECO:0007669"/>
    <property type="project" value="TreeGrafter"/>
</dbReference>
<dbReference type="SFLD" id="SFLDF00270">
    <property type="entry name" value="L-galactonate_dehydratase"/>
    <property type="match status" value="1"/>
</dbReference>
<evidence type="ECO:0000313" key="10">
    <source>
        <dbReference type="Proteomes" id="UP001165205"/>
    </source>
</evidence>
<dbReference type="InterPro" id="IPR034268">
    <property type="entry name" value="RBM25_RRM"/>
</dbReference>
<dbReference type="InterPro" id="IPR036849">
    <property type="entry name" value="Enolase-like_C_sf"/>
</dbReference>
<dbReference type="InterPro" id="IPR035979">
    <property type="entry name" value="RBD_domain_sf"/>
</dbReference>
<keyword evidence="5" id="KW-0694">RNA-binding</keyword>
<dbReference type="InterPro" id="IPR029017">
    <property type="entry name" value="Enolase-like_N"/>
</dbReference>
<dbReference type="Proteomes" id="UP001165205">
    <property type="component" value="Unassembled WGS sequence"/>
</dbReference>
<evidence type="ECO:0000259" key="8">
    <source>
        <dbReference type="PROSITE" id="PS51025"/>
    </source>
</evidence>
<dbReference type="PROSITE" id="PS50102">
    <property type="entry name" value="RRM"/>
    <property type="match status" value="1"/>
</dbReference>
<organism evidence="9 10">
    <name type="scientific">Aspergillus oryzae</name>
    <name type="common">Yellow koji mold</name>
    <dbReference type="NCBI Taxonomy" id="5062"/>
    <lineage>
        <taxon>Eukaryota</taxon>
        <taxon>Fungi</taxon>
        <taxon>Dikarya</taxon>
        <taxon>Ascomycota</taxon>
        <taxon>Pezizomycotina</taxon>
        <taxon>Eurotiomycetes</taxon>
        <taxon>Eurotiomycetidae</taxon>
        <taxon>Eurotiales</taxon>
        <taxon>Aspergillaceae</taxon>
        <taxon>Aspergillus</taxon>
        <taxon>Aspergillus subgen. Circumdati</taxon>
    </lineage>
</organism>
<evidence type="ECO:0000256" key="2">
    <source>
        <dbReference type="ARBA" id="ARBA00022723"/>
    </source>
</evidence>
<dbReference type="SFLD" id="SFLDS00001">
    <property type="entry name" value="Enolase"/>
    <property type="match status" value="1"/>
</dbReference>
<feature type="compositionally biased region" description="Basic and acidic residues" evidence="6">
    <location>
        <begin position="278"/>
        <end position="302"/>
    </location>
</feature>
<dbReference type="GO" id="GO:0016836">
    <property type="term" value="F:hydro-lyase activity"/>
    <property type="evidence" value="ECO:0007669"/>
    <property type="project" value="UniProtKB-ARBA"/>
</dbReference>
<feature type="compositionally biased region" description="Basic and acidic residues" evidence="6">
    <location>
        <begin position="760"/>
        <end position="769"/>
    </location>
</feature>
<feature type="region of interest" description="Disordered" evidence="6">
    <location>
        <begin position="1"/>
        <end position="80"/>
    </location>
</feature>
<reference evidence="9" key="1">
    <citation type="submission" date="2023-04" db="EMBL/GenBank/DDBJ databases">
        <title>Aspergillus oryzae NBRC 4228.</title>
        <authorList>
            <person name="Ichikawa N."/>
            <person name="Sato H."/>
            <person name="Tonouchi N."/>
        </authorList>
    </citation>
    <scope>NUCLEOTIDE SEQUENCE</scope>
    <source>
        <strain evidence="9">NBRC 4228</strain>
    </source>
</reference>
<keyword evidence="4" id="KW-0456">Lyase</keyword>
<gene>
    <name evidence="9" type="ORF">Aory04_001002400</name>
</gene>
<dbReference type="InterPro" id="IPR000504">
    <property type="entry name" value="RRM_dom"/>
</dbReference>
<dbReference type="GO" id="GO:0003723">
    <property type="term" value="F:RNA binding"/>
    <property type="evidence" value="ECO:0007669"/>
    <property type="project" value="UniProtKB-UniRule"/>
</dbReference>
<protein>
    <submittedName>
        <fullName evidence="9">Unnamed protein product</fullName>
    </submittedName>
</protein>
<feature type="region of interest" description="Disordered" evidence="6">
    <location>
        <begin position="760"/>
        <end position="781"/>
    </location>
</feature>
<feature type="compositionally biased region" description="Basic and acidic residues" evidence="6">
    <location>
        <begin position="505"/>
        <end position="524"/>
    </location>
</feature>
<dbReference type="PANTHER" id="PTHR13794:SF58">
    <property type="entry name" value="MITOCHONDRIAL ENOLASE SUPERFAMILY MEMBER 1"/>
    <property type="match status" value="1"/>
</dbReference>
<dbReference type="PROSITE" id="PS51025">
    <property type="entry name" value="PWI"/>
    <property type="match status" value="1"/>
</dbReference>
<dbReference type="SFLD" id="SFLDG00179">
    <property type="entry name" value="mandelate_racemase"/>
    <property type="match status" value="1"/>
</dbReference>
<dbReference type="InterPro" id="IPR002483">
    <property type="entry name" value="PWI_dom"/>
</dbReference>
<feature type="compositionally biased region" description="Basic and acidic residues" evidence="6">
    <location>
        <begin position="485"/>
        <end position="499"/>
    </location>
</feature>
<dbReference type="InterPro" id="IPR013342">
    <property type="entry name" value="Mandelate_racemase_C"/>
</dbReference>
<keyword evidence="2" id="KW-0479">Metal-binding</keyword>
<evidence type="ECO:0000256" key="5">
    <source>
        <dbReference type="PROSITE-ProRule" id="PRU00176"/>
    </source>
</evidence>
<dbReference type="AlphaFoldDB" id="A0AAN4YTU6"/>
<comment type="cofactor">
    <cofactor evidence="1">
        <name>Mg(2+)</name>
        <dbReference type="ChEBI" id="CHEBI:18420"/>
    </cofactor>
</comment>
<dbReference type="Gene3D" id="3.20.20.120">
    <property type="entry name" value="Enolase-like C-terminal domain"/>
    <property type="match status" value="1"/>
</dbReference>
<dbReference type="SUPFAM" id="SSF54826">
    <property type="entry name" value="Enolase N-terminal domain-like"/>
    <property type="match status" value="1"/>
</dbReference>
<dbReference type="Gene3D" id="3.30.390.10">
    <property type="entry name" value="Enolase-like, N-terminal domain"/>
    <property type="match status" value="1"/>
</dbReference>
<dbReference type="PANTHER" id="PTHR13794">
    <property type="entry name" value="ENOLASE SUPERFAMILY, MANDELATE RACEMASE"/>
    <property type="match status" value="1"/>
</dbReference>
<evidence type="ECO:0000313" key="9">
    <source>
        <dbReference type="EMBL" id="GMG34698.1"/>
    </source>
</evidence>
<dbReference type="SUPFAM" id="SSF51604">
    <property type="entry name" value="Enolase C-terminal domain-like"/>
    <property type="match status" value="1"/>
</dbReference>
<dbReference type="GO" id="GO:0000287">
    <property type="term" value="F:magnesium ion binding"/>
    <property type="evidence" value="ECO:0007669"/>
    <property type="project" value="TreeGrafter"/>
</dbReference>